<gene>
    <name evidence="2" type="ORF">A2896_01745</name>
</gene>
<organism evidence="2 3">
    <name type="scientific">Candidatus Nealsonbacteria bacterium RIFCSPLOWO2_01_FULL_43_32</name>
    <dbReference type="NCBI Taxonomy" id="1801672"/>
    <lineage>
        <taxon>Bacteria</taxon>
        <taxon>Candidatus Nealsoniibacteriota</taxon>
    </lineage>
</organism>
<accession>A0A1G2EEW9</accession>
<proteinExistence type="predicted"/>
<dbReference type="EMBL" id="MHMH01000013">
    <property type="protein sequence ID" value="OGZ24337.1"/>
    <property type="molecule type" value="Genomic_DNA"/>
</dbReference>
<feature type="transmembrane region" description="Helical" evidence="1">
    <location>
        <begin position="106"/>
        <end position="128"/>
    </location>
</feature>
<keyword evidence="1" id="KW-0472">Membrane</keyword>
<keyword evidence="1" id="KW-1133">Transmembrane helix</keyword>
<evidence type="ECO:0000256" key="1">
    <source>
        <dbReference type="SAM" id="Phobius"/>
    </source>
</evidence>
<feature type="transmembrane region" description="Helical" evidence="1">
    <location>
        <begin position="15"/>
        <end position="35"/>
    </location>
</feature>
<feature type="transmembrane region" description="Helical" evidence="1">
    <location>
        <begin position="69"/>
        <end position="86"/>
    </location>
</feature>
<protein>
    <submittedName>
        <fullName evidence="2">Uncharacterized protein</fullName>
    </submittedName>
</protein>
<dbReference type="STRING" id="1801672.A2896_01745"/>
<comment type="caution">
    <text evidence="2">The sequence shown here is derived from an EMBL/GenBank/DDBJ whole genome shotgun (WGS) entry which is preliminary data.</text>
</comment>
<feature type="transmembrane region" description="Helical" evidence="1">
    <location>
        <begin position="41"/>
        <end position="62"/>
    </location>
</feature>
<name>A0A1G2EEW9_9BACT</name>
<keyword evidence="1" id="KW-0812">Transmembrane</keyword>
<dbReference type="Proteomes" id="UP000178647">
    <property type="component" value="Unassembled WGS sequence"/>
</dbReference>
<sequence length="135" mass="14977">MEQNSQQPRKFKYEYLISGTILGSILVSVILYFNPFDLNDLGLGVLILTFVFPFLAGILGFFGFNIIRFSIWISAGLAVIYLKFFANCEVESMTGFLCFAVGGPLILVPGMIAIVMTGIIASSLRVIFRRGKFTE</sequence>
<reference evidence="2 3" key="1">
    <citation type="journal article" date="2016" name="Nat. Commun.">
        <title>Thousands of microbial genomes shed light on interconnected biogeochemical processes in an aquifer system.</title>
        <authorList>
            <person name="Anantharaman K."/>
            <person name="Brown C.T."/>
            <person name="Hug L.A."/>
            <person name="Sharon I."/>
            <person name="Castelle C.J."/>
            <person name="Probst A.J."/>
            <person name="Thomas B.C."/>
            <person name="Singh A."/>
            <person name="Wilkins M.J."/>
            <person name="Karaoz U."/>
            <person name="Brodie E.L."/>
            <person name="Williams K.H."/>
            <person name="Hubbard S.S."/>
            <person name="Banfield J.F."/>
        </authorList>
    </citation>
    <scope>NUCLEOTIDE SEQUENCE [LARGE SCALE GENOMIC DNA]</scope>
</reference>
<evidence type="ECO:0000313" key="2">
    <source>
        <dbReference type="EMBL" id="OGZ24337.1"/>
    </source>
</evidence>
<evidence type="ECO:0000313" key="3">
    <source>
        <dbReference type="Proteomes" id="UP000178647"/>
    </source>
</evidence>
<dbReference type="AlphaFoldDB" id="A0A1G2EEW9"/>